<sequence>MEATRRQTRNRVVSLIVYAVALALIQYNVVSSGLIPNENAIWLYSGFASLLFGSRLLNPHFTPPADAATNAFMALAALVAGSLVVAQGSIDAVLLWILVVFCASICCVSIVVLLLRPQIGAETRPLVRLADKAVRGLGSPNVIFTIVILLCVWLFHRTRAEEVVAILSAWAMIVVLRPIESIMGFFDWAGEQWETLRTDQVIGPIAAYQSPGIVLVRQLGDNTVLRGTPMVVVDNNGPWMLGVALNYVGRDEGNLLRVLTVRLPGGLKNRMGKLPESRGAGMAVALSATAEELADVPAIQWINRLCGVVVSDTNLDYVLFEVTEDRGLAEGRLVEARIGDHHVIFQIIDGLTREEIVQQKNTYGYARAKARKIGRWDADERKFLPVKWIPRINAPVFLLEADDHAVAPNSIGHFPSTNFGVSLNISEAVTHNTAVLGILGIGKSYLAIELVERMIANGIKVICLDLTNQYADLLAEFIDPDYEADRRQELVAAGQGGVAHQNQEQGGSHLAFRALVAEQLRAFVDPAEQRRLRVFNPAQFEVTRQAGGMFQGNANMATLTPTEITAIISDAALTVCQELGMIDRARVCLVYEEAHSLVPEWNSVVAEGDKAATARSARAILQGRKYGLGCLLITQRTANVTKTILNQCNTIFAMRTFDDTGKEFLSNYIGRDYAGMLPSLEARHAVVFGKSSSCENPVLVRLNDRHLFLNAFRAQFPVQPLIGQAADQAAPKPGALADEIEDEIPF</sequence>
<reference evidence="3 4" key="1">
    <citation type="submission" date="2021-08" db="EMBL/GenBank/DDBJ databases">
        <title>Draft genome sequence of Spirulina subsalsa with high tolerance to salinity and hype-accumulation of phycocyanin.</title>
        <authorList>
            <person name="Pei H."/>
            <person name="Jiang L."/>
        </authorList>
    </citation>
    <scope>NUCLEOTIDE SEQUENCE [LARGE SCALE GENOMIC DNA]</scope>
    <source>
        <strain evidence="3 4">FACHB-351</strain>
    </source>
</reference>
<feature type="domain" description="Helicase HerA central" evidence="2">
    <location>
        <begin position="411"/>
        <end position="480"/>
    </location>
</feature>
<dbReference type="EMBL" id="JAIHOM010000072">
    <property type="protein sequence ID" value="MCW6037444.1"/>
    <property type="molecule type" value="Genomic_DNA"/>
</dbReference>
<evidence type="ECO:0000259" key="2">
    <source>
        <dbReference type="Pfam" id="PF01935"/>
    </source>
</evidence>
<feature type="transmembrane region" description="Helical" evidence="1">
    <location>
        <begin position="70"/>
        <end position="87"/>
    </location>
</feature>
<proteinExistence type="predicted"/>
<evidence type="ECO:0000313" key="4">
    <source>
        <dbReference type="Proteomes" id="UP001526426"/>
    </source>
</evidence>
<keyword evidence="1" id="KW-0812">Transmembrane</keyword>
<dbReference type="Proteomes" id="UP001526426">
    <property type="component" value="Unassembled WGS sequence"/>
</dbReference>
<name>A0ABT3L7G8_9CYAN</name>
<feature type="transmembrane region" description="Helical" evidence="1">
    <location>
        <begin position="93"/>
        <end position="115"/>
    </location>
</feature>
<gene>
    <name evidence="3" type="ORF">K4A83_14350</name>
</gene>
<keyword evidence="1" id="KW-1133">Transmembrane helix</keyword>
<comment type="caution">
    <text evidence="3">The sequence shown here is derived from an EMBL/GenBank/DDBJ whole genome shotgun (WGS) entry which is preliminary data.</text>
</comment>
<dbReference type="PANTHER" id="PTHR42957">
    <property type="entry name" value="HELICASE MJ1565-RELATED"/>
    <property type="match status" value="1"/>
</dbReference>
<feature type="transmembrane region" description="Helical" evidence="1">
    <location>
        <begin position="12"/>
        <end position="29"/>
    </location>
</feature>
<keyword evidence="4" id="KW-1185">Reference proteome</keyword>
<dbReference type="PANTHER" id="PTHR42957:SF1">
    <property type="entry name" value="HELICASE MJ1565-RELATED"/>
    <property type="match status" value="1"/>
</dbReference>
<organism evidence="3 4">
    <name type="scientific">Spirulina subsalsa FACHB-351</name>
    <dbReference type="NCBI Taxonomy" id="234711"/>
    <lineage>
        <taxon>Bacteria</taxon>
        <taxon>Bacillati</taxon>
        <taxon>Cyanobacteriota</taxon>
        <taxon>Cyanophyceae</taxon>
        <taxon>Spirulinales</taxon>
        <taxon>Spirulinaceae</taxon>
        <taxon>Spirulina</taxon>
    </lineage>
</organism>
<keyword evidence="1" id="KW-0472">Membrane</keyword>
<dbReference type="Pfam" id="PF01935">
    <property type="entry name" value="DUF87"/>
    <property type="match status" value="1"/>
</dbReference>
<evidence type="ECO:0000313" key="3">
    <source>
        <dbReference type="EMBL" id="MCW6037444.1"/>
    </source>
</evidence>
<dbReference type="InterPro" id="IPR027417">
    <property type="entry name" value="P-loop_NTPase"/>
</dbReference>
<dbReference type="InterPro" id="IPR002789">
    <property type="entry name" value="HerA_central"/>
</dbReference>
<evidence type="ECO:0000256" key="1">
    <source>
        <dbReference type="SAM" id="Phobius"/>
    </source>
</evidence>
<feature type="transmembrane region" description="Helical" evidence="1">
    <location>
        <begin position="162"/>
        <end position="179"/>
    </location>
</feature>
<feature type="transmembrane region" description="Helical" evidence="1">
    <location>
        <begin position="136"/>
        <end position="156"/>
    </location>
</feature>
<dbReference type="Gene3D" id="3.40.50.300">
    <property type="entry name" value="P-loop containing nucleotide triphosphate hydrolases"/>
    <property type="match status" value="2"/>
</dbReference>
<dbReference type="SUPFAM" id="SSF52540">
    <property type="entry name" value="P-loop containing nucleoside triphosphate hydrolases"/>
    <property type="match status" value="1"/>
</dbReference>
<accession>A0ABT3L7G8</accession>
<protein>
    <submittedName>
        <fullName evidence="3">DUF87 domain-containing protein</fullName>
    </submittedName>
</protein>
<dbReference type="InterPro" id="IPR008571">
    <property type="entry name" value="HerA-like"/>
</dbReference>